<sequence>MIQEWRRGMYVISTDKNRLDLQVIHRFLTTSYWAQGIPLETVRRSLEHALTFGLYLHDQQVGFAKILTDYATFAYVADVFILGPYRGQGLGIWLMETVRAHPDLQGLRRWVLSTKDAHSLYQKVGFTALNFPERYMEILVFDIYLKEQGPS</sequence>
<evidence type="ECO:0000259" key="1">
    <source>
        <dbReference type="PROSITE" id="PS51186"/>
    </source>
</evidence>
<dbReference type="SUPFAM" id="SSF55729">
    <property type="entry name" value="Acyl-CoA N-acyltransferases (Nat)"/>
    <property type="match status" value="1"/>
</dbReference>
<name>A0ABQ3UUW0_9CHLR</name>
<dbReference type="RefSeq" id="WP_201372696.1">
    <property type="nucleotide sequence ID" value="NZ_BNJG01000002.1"/>
</dbReference>
<dbReference type="Proteomes" id="UP000654345">
    <property type="component" value="Unassembled WGS sequence"/>
</dbReference>
<proteinExistence type="predicted"/>
<dbReference type="PANTHER" id="PTHR43233:SF1">
    <property type="entry name" value="FAMILY N-ACETYLTRANSFERASE, PUTATIVE (AFU_ORTHOLOGUE AFUA_6G03350)-RELATED"/>
    <property type="match status" value="1"/>
</dbReference>
<dbReference type="InterPro" id="IPR053144">
    <property type="entry name" value="Acetyltransferase_Butenolide"/>
</dbReference>
<accession>A0ABQ3UUW0</accession>
<evidence type="ECO:0000313" key="3">
    <source>
        <dbReference type="Proteomes" id="UP000654345"/>
    </source>
</evidence>
<reference evidence="2 3" key="1">
    <citation type="journal article" date="2021" name="Int. J. Syst. Evol. Microbiol.">
        <title>Reticulibacter mediterranei gen. nov., sp. nov., within the new family Reticulibacteraceae fam. nov., and Ktedonospora formicarum gen. nov., sp. nov., Ktedonobacter robiniae sp. nov., Dictyobacter formicarum sp. nov. and Dictyobacter arantiisoli sp. nov., belonging to the class Ktedonobacteria.</title>
        <authorList>
            <person name="Yabe S."/>
            <person name="Zheng Y."/>
            <person name="Wang C.M."/>
            <person name="Sakai Y."/>
            <person name="Abe K."/>
            <person name="Yokota A."/>
            <person name="Donadio S."/>
            <person name="Cavaletti L."/>
            <person name="Monciardini P."/>
        </authorList>
    </citation>
    <scope>NUCLEOTIDE SEQUENCE [LARGE SCALE GENOMIC DNA]</scope>
    <source>
        <strain evidence="2 3">SOSP1-30</strain>
    </source>
</reference>
<protein>
    <submittedName>
        <fullName evidence="2">N-acetyltransferase</fullName>
    </submittedName>
</protein>
<dbReference type="Pfam" id="PF13508">
    <property type="entry name" value="Acetyltransf_7"/>
    <property type="match status" value="1"/>
</dbReference>
<dbReference type="PANTHER" id="PTHR43233">
    <property type="entry name" value="FAMILY N-ACETYLTRANSFERASE, PUTATIVE (AFU_ORTHOLOGUE AFUA_6G03350)-RELATED"/>
    <property type="match status" value="1"/>
</dbReference>
<organism evidence="2 3">
    <name type="scientific">Ktedonobacter robiniae</name>
    <dbReference type="NCBI Taxonomy" id="2778365"/>
    <lineage>
        <taxon>Bacteria</taxon>
        <taxon>Bacillati</taxon>
        <taxon>Chloroflexota</taxon>
        <taxon>Ktedonobacteria</taxon>
        <taxon>Ktedonobacterales</taxon>
        <taxon>Ktedonobacteraceae</taxon>
        <taxon>Ktedonobacter</taxon>
    </lineage>
</organism>
<dbReference type="InterPro" id="IPR000182">
    <property type="entry name" value="GNAT_dom"/>
</dbReference>
<dbReference type="EMBL" id="BNJG01000002">
    <property type="protein sequence ID" value="GHO56125.1"/>
    <property type="molecule type" value="Genomic_DNA"/>
</dbReference>
<keyword evidence="3" id="KW-1185">Reference proteome</keyword>
<dbReference type="PROSITE" id="PS51186">
    <property type="entry name" value="GNAT"/>
    <property type="match status" value="1"/>
</dbReference>
<comment type="caution">
    <text evidence="2">The sequence shown here is derived from an EMBL/GenBank/DDBJ whole genome shotgun (WGS) entry which is preliminary data.</text>
</comment>
<dbReference type="InterPro" id="IPR016181">
    <property type="entry name" value="Acyl_CoA_acyltransferase"/>
</dbReference>
<gene>
    <name evidence="2" type="ORF">KSB_46000</name>
</gene>
<feature type="domain" description="N-acetyltransferase" evidence="1">
    <location>
        <begin position="11"/>
        <end position="150"/>
    </location>
</feature>
<evidence type="ECO:0000313" key="2">
    <source>
        <dbReference type="EMBL" id="GHO56125.1"/>
    </source>
</evidence>
<dbReference type="Gene3D" id="3.40.630.30">
    <property type="match status" value="1"/>
</dbReference>
<dbReference type="CDD" id="cd04301">
    <property type="entry name" value="NAT_SF"/>
    <property type="match status" value="1"/>
</dbReference>